<dbReference type="InterPro" id="IPR013830">
    <property type="entry name" value="SGNH_hydro"/>
</dbReference>
<dbReference type="EMBL" id="NPCC01000035">
    <property type="protein sequence ID" value="PAE87361.1"/>
    <property type="molecule type" value="Genomic_DNA"/>
</dbReference>
<accession>A0A268NVE0</accession>
<dbReference type="Proteomes" id="UP000216207">
    <property type="component" value="Unassembled WGS sequence"/>
</dbReference>
<sequence length="200" mass="22165">MLMKLVCFGDSITAGHEGLNEPMLTAFLKKKLPPTVEIINAGVSGDTTVQALARIVTDVISHQPDLVTVLFGANDVATHKRVEQDDFAHKIDKIASLISPKKTILITPAPVDESLEQNRTNEDLKAYSDCIKEIAQRRDCHFIDFFTTFFSKPDYQWRLKGTRDDGLHFGEKGYDLLSDLIAEKIAALTKAGSVFKQSGN</sequence>
<gene>
    <name evidence="2" type="ORF">CHH72_18805</name>
</gene>
<proteinExistence type="predicted"/>
<evidence type="ECO:0000259" key="1">
    <source>
        <dbReference type="Pfam" id="PF13472"/>
    </source>
</evidence>
<dbReference type="SUPFAM" id="SSF52266">
    <property type="entry name" value="SGNH hydrolase"/>
    <property type="match status" value="1"/>
</dbReference>
<dbReference type="Pfam" id="PF13472">
    <property type="entry name" value="Lipase_GDSL_2"/>
    <property type="match status" value="1"/>
</dbReference>
<organism evidence="2 3">
    <name type="scientific">Shouchella clausii</name>
    <name type="common">Alkalihalobacillus clausii</name>
    <dbReference type="NCBI Taxonomy" id="79880"/>
    <lineage>
        <taxon>Bacteria</taxon>
        <taxon>Bacillati</taxon>
        <taxon>Bacillota</taxon>
        <taxon>Bacilli</taxon>
        <taxon>Bacillales</taxon>
        <taxon>Bacillaceae</taxon>
        <taxon>Shouchella</taxon>
    </lineage>
</organism>
<feature type="domain" description="SGNH hydrolase-type esterase" evidence="1">
    <location>
        <begin position="7"/>
        <end position="176"/>
    </location>
</feature>
<dbReference type="Gene3D" id="3.40.50.1110">
    <property type="entry name" value="SGNH hydrolase"/>
    <property type="match status" value="1"/>
</dbReference>
<dbReference type="CDD" id="cd01838">
    <property type="entry name" value="Isoamyl_acetate_hydrolase_like"/>
    <property type="match status" value="1"/>
</dbReference>
<dbReference type="AlphaFoldDB" id="A0A268NVE0"/>
<evidence type="ECO:0000313" key="2">
    <source>
        <dbReference type="EMBL" id="PAE87361.1"/>
    </source>
</evidence>
<dbReference type="InterPro" id="IPR036514">
    <property type="entry name" value="SGNH_hydro_sf"/>
</dbReference>
<evidence type="ECO:0000313" key="3">
    <source>
        <dbReference type="Proteomes" id="UP000216207"/>
    </source>
</evidence>
<name>A0A268NVE0_SHOCL</name>
<dbReference type="PANTHER" id="PTHR14209">
    <property type="entry name" value="ISOAMYL ACETATE-HYDROLYZING ESTERASE 1"/>
    <property type="match status" value="1"/>
</dbReference>
<reference evidence="2 3" key="1">
    <citation type="submission" date="2017-07" db="EMBL/GenBank/DDBJ databases">
        <title>Isolation and whole genome analysis of endospore-forming bacteria from heroin.</title>
        <authorList>
            <person name="Kalinowski J."/>
            <person name="Ahrens B."/>
            <person name="Al-Dilaimi A."/>
            <person name="Winkler A."/>
            <person name="Wibberg D."/>
            <person name="Schleenbecker U."/>
            <person name="Ruckert C."/>
            <person name="Wolfel R."/>
            <person name="Grass G."/>
        </authorList>
    </citation>
    <scope>NUCLEOTIDE SEQUENCE [LARGE SCALE GENOMIC DNA]</scope>
    <source>
        <strain evidence="2 3">7539</strain>
    </source>
</reference>
<dbReference type="PANTHER" id="PTHR14209:SF19">
    <property type="entry name" value="ISOAMYL ACETATE-HYDROLYZING ESTERASE 1 HOMOLOG"/>
    <property type="match status" value="1"/>
</dbReference>
<comment type="caution">
    <text evidence="2">The sequence shown here is derived from an EMBL/GenBank/DDBJ whole genome shotgun (WGS) entry which is preliminary data.</text>
</comment>
<protein>
    <submittedName>
        <fullName evidence="2">Esterase</fullName>
    </submittedName>
</protein>
<dbReference type="InterPro" id="IPR045136">
    <property type="entry name" value="Iah1-like"/>
</dbReference>